<dbReference type="GO" id="GO:0019005">
    <property type="term" value="C:SCF ubiquitin ligase complex"/>
    <property type="evidence" value="ECO:0007669"/>
    <property type="project" value="TreeGrafter"/>
</dbReference>
<dbReference type="FunFam" id="3.80.10.10:FF:000276">
    <property type="entry name" value="F-box/LRR-repeat protein 3"/>
    <property type="match status" value="1"/>
</dbReference>
<dbReference type="GO" id="GO:0031146">
    <property type="term" value="P:SCF-dependent proteasomal ubiquitin-dependent protein catabolic process"/>
    <property type="evidence" value="ECO:0007669"/>
    <property type="project" value="TreeGrafter"/>
</dbReference>
<dbReference type="Pfam" id="PF25372">
    <property type="entry name" value="DUF7885"/>
    <property type="match status" value="3"/>
</dbReference>
<dbReference type="InterPro" id="IPR041567">
    <property type="entry name" value="COI1_F-box"/>
</dbReference>
<sequence>MGNLDDEILISILDKLQDPADRKSWCLVCKHFFSLEAMSRKEVQLMRSELLPRIMQRYSNIEHLDLSLCSQITDESLGHVGRIIGNHLLSINLSQLWTFTHLGIQRLVKSCQSLVEIDLSNCTEFTDYGAEAIAHAQNLQSLKLVKCKQITDMGLGCIAVGCRKLETLNLKWCVGVTDLGVELVAIKCKELRNLDLSYLQITNKCLESITRLSHLENLALVGCVSVGDKGLIYLRNKSLQGLDISKCRNISCTGIINLASGSPDLRQLTLSYCVPITSDLANSQTFDRLQIVKFDGCKISSTALQSVGKSCKYLRELSLSKCVGVTDEELKGLLTYCRELNKLDLTCCRDLTDVALSAVAQSCRYLTSLKIESCHLVTEKSLTILGEGCPFLQELDLTDCSVNNTGLESLSRCSELITLKLGFCPNISDEGIIHIGAHCSNLQEIDLYRSTGVGDAGLAAISNGCPRLKSINLSYCISVSDDALKSISRLRKLHNLEIRGCSGISSVGLSAIALGCKRIAELDIKRCYHIDDAGILAIAGSCQNLRQINLSYCPVSDVGLSALTSLPCLQNMKLVHLRNVTVNGFVSAMLACESLKKLKLLECL</sequence>
<dbReference type="InterPro" id="IPR057207">
    <property type="entry name" value="FBXL15_LRR"/>
</dbReference>
<dbReference type="CDD" id="cd22159">
    <property type="entry name" value="F-box_AtTIR1-like"/>
    <property type="match status" value="1"/>
</dbReference>
<dbReference type="PANTHER" id="PTHR13318:SF105">
    <property type="entry name" value="F-BOX_LRR-REPEAT PROTEIN 3"/>
    <property type="match status" value="1"/>
</dbReference>
<dbReference type="SMART" id="SM00367">
    <property type="entry name" value="LRR_CC"/>
    <property type="match status" value="18"/>
</dbReference>
<dbReference type="AlphaFoldDB" id="A0AA38L6T6"/>
<keyword evidence="4" id="KW-1185">Reference proteome</keyword>
<dbReference type="EMBL" id="JAHRHJ020000007">
    <property type="protein sequence ID" value="KAH9309817.1"/>
    <property type="molecule type" value="Genomic_DNA"/>
</dbReference>
<feature type="non-terminal residue" evidence="3">
    <location>
        <position position="604"/>
    </location>
</feature>
<dbReference type="OMA" id="SINLWYC"/>
<evidence type="ECO:0000259" key="2">
    <source>
        <dbReference type="Pfam" id="PF25372"/>
    </source>
</evidence>
<dbReference type="Proteomes" id="UP000824469">
    <property type="component" value="Unassembled WGS sequence"/>
</dbReference>
<reference evidence="3 4" key="1">
    <citation type="journal article" date="2021" name="Nat. Plants">
        <title>The Taxus genome provides insights into paclitaxel biosynthesis.</title>
        <authorList>
            <person name="Xiong X."/>
            <person name="Gou J."/>
            <person name="Liao Q."/>
            <person name="Li Y."/>
            <person name="Zhou Q."/>
            <person name="Bi G."/>
            <person name="Li C."/>
            <person name="Du R."/>
            <person name="Wang X."/>
            <person name="Sun T."/>
            <person name="Guo L."/>
            <person name="Liang H."/>
            <person name="Lu P."/>
            <person name="Wu Y."/>
            <person name="Zhang Z."/>
            <person name="Ro D.K."/>
            <person name="Shang Y."/>
            <person name="Huang S."/>
            <person name="Yan J."/>
        </authorList>
    </citation>
    <scope>NUCLEOTIDE SEQUENCE [LARGE SCALE GENOMIC DNA]</scope>
    <source>
        <strain evidence="3">Ta-2019</strain>
    </source>
</reference>
<evidence type="ECO:0008006" key="5">
    <source>
        <dbReference type="Google" id="ProtNLM"/>
    </source>
</evidence>
<name>A0AA38L6T6_TAXCH</name>
<evidence type="ECO:0000313" key="4">
    <source>
        <dbReference type="Proteomes" id="UP000824469"/>
    </source>
</evidence>
<gene>
    <name evidence="3" type="ORF">KI387_037728</name>
</gene>
<comment type="caution">
    <text evidence="3">The sequence shown here is derived from an EMBL/GenBank/DDBJ whole genome shotgun (WGS) entry which is preliminary data.</text>
</comment>
<dbReference type="InterPro" id="IPR032675">
    <property type="entry name" value="LRR_dom_sf"/>
</dbReference>
<proteinExistence type="predicted"/>
<protein>
    <recommendedName>
        <fullName evidence="5">F-box/LRR-repeat protein 3</fullName>
    </recommendedName>
</protein>
<dbReference type="Gene3D" id="3.80.10.10">
    <property type="entry name" value="Ribonuclease Inhibitor"/>
    <property type="match status" value="6"/>
</dbReference>
<feature type="domain" description="F-box/LRR-repeat protein 15-like leucin rich repeat" evidence="2">
    <location>
        <begin position="464"/>
        <end position="558"/>
    </location>
</feature>
<dbReference type="Pfam" id="PF18511">
    <property type="entry name" value="F-box_5"/>
    <property type="match status" value="1"/>
</dbReference>
<feature type="domain" description="F-box/LRR-repeat protein 15-like leucin rich repeat" evidence="2">
    <location>
        <begin position="87"/>
        <end position="278"/>
    </location>
</feature>
<accession>A0AA38L6T6</accession>
<dbReference type="InterPro" id="IPR006553">
    <property type="entry name" value="Leu-rich_rpt_Cys-con_subtyp"/>
</dbReference>
<dbReference type="PANTHER" id="PTHR13318">
    <property type="entry name" value="PARTNER OF PAIRED, ISOFORM B-RELATED"/>
    <property type="match status" value="1"/>
</dbReference>
<feature type="domain" description="F-box/LRR-repeat protein 15-like leucin rich repeat" evidence="2">
    <location>
        <begin position="309"/>
        <end position="460"/>
    </location>
</feature>
<evidence type="ECO:0000259" key="1">
    <source>
        <dbReference type="Pfam" id="PF18511"/>
    </source>
</evidence>
<evidence type="ECO:0000313" key="3">
    <source>
        <dbReference type="EMBL" id="KAH9309817.1"/>
    </source>
</evidence>
<dbReference type="SUPFAM" id="SSF52047">
    <property type="entry name" value="RNI-like"/>
    <property type="match status" value="2"/>
</dbReference>
<feature type="domain" description="COI1 F-box" evidence="1">
    <location>
        <begin position="4"/>
        <end position="42"/>
    </location>
</feature>
<organism evidence="3 4">
    <name type="scientific">Taxus chinensis</name>
    <name type="common">Chinese yew</name>
    <name type="synonym">Taxus wallichiana var. chinensis</name>
    <dbReference type="NCBI Taxonomy" id="29808"/>
    <lineage>
        <taxon>Eukaryota</taxon>
        <taxon>Viridiplantae</taxon>
        <taxon>Streptophyta</taxon>
        <taxon>Embryophyta</taxon>
        <taxon>Tracheophyta</taxon>
        <taxon>Spermatophyta</taxon>
        <taxon>Pinopsida</taxon>
        <taxon>Pinidae</taxon>
        <taxon>Conifers II</taxon>
        <taxon>Cupressales</taxon>
        <taxon>Taxaceae</taxon>
        <taxon>Taxus</taxon>
    </lineage>
</organism>